<evidence type="ECO:0000313" key="4">
    <source>
        <dbReference type="Proteomes" id="UP000757435"/>
    </source>
</evidence>
<evidence type="ECO:0000256" key="1">
    <source>
        <dbReference type="SAM" id="MobiDB-lite"/>
    </source>
</evidence>
<evidence type="ECO:0000313" key="3">
    <source>
        <dbReference type="EMBL" id="MBW4658135.1"/>
    </source>
</evidence>
<sequence>MSLESHTPENADSSPAPPVIPQATPQATQCATELMETIPAVMQFIRTEMRGQNAALLSVPQFRVLGFLNRHPNSSLSEVAEHLGVTRATASAMTDRLVQRGFLSRIDDPQKRRQVMLNLTEVGSNQLQQSRGKTRDTIAELMQPLTEEQLLSLSAGLAILRKVFDSVESEPAS</sequence>
<feature type="compositionally biased region" description="Polar residues" evidence="1">
    <location>
        <begin position="1"/>
        <end position="13"/>
    </location>
</feature>
<protein>
    <submittedName>
        <fullName evidence="3">MarR family transcriptional regulator</fullName>
    </submittedName>
</protein>
<dbReference type="InterPro" id="IPR036390">
    <property type="entry name" value="WH_DNA-bd_sf"/>
</dbReference>
<reference evidence="3" key="2">
    <citation type="journal article" date="2022" name="Microbiol. Resour. Announc.">
        <title>Metagenome Sequencing to Explore Phylogenomics of Terrestrial Cyanobacteria.</title>
        <authorList>
            <person name="Ward R.D."/>
            <person name="Stajich J.E."/>
            <person name="Johansen J.R."/>
            <person name="Huntemann M."/>
            <person name="Clum A."/>
            <person name="Foster B."/>
            <person name="Foster B."/>
            <person name="Roux S."/>
            <person name="Palaniappan K."/>
            <person name="Varghese N."/>
            <person name="Mukherjee S."/>
            <person name="Reddy T.B.K."/>
            <person name="Daum C."/>
            <person name="Copeland A."/>
            <person name="Chen I.A."/>
            <person name="Ivanova N.N."/>
            <person name="Kyrpides N.C."/>
            <person name="Shapiro N."/>
            <person name="Eloe-Fadrosh E.A."/>
            <person name="Pietrasiak N."/>
        </authorList>
    </citation>
    <scope>NUCLEOTIDE SEQUENCE</scope>
    <source>
        <strain evidence="3">UHER 2000/2452</strain>
    </source>
</reference>
<dbReference type="PRINTS" id="PR00598">
    <property type="entry name" value="HTHMARR"/>
</dbReference>
<accession>A0A951Q921</accession>
<dbReference type="GO" id="GO:0006950">
    <property type="term" value="P:response to stress"/>
    <property type="evidence" value="ECO:0007669"/>
    <property type="project" value="TreeGrafter"/>
</dbReference>
<feature type="domain" description="HTH marR-type" evidence="2">
    <location>
        <begin position="31"/>
        <end position="165"/>
    </location>
</feature>
<dbReference type="PANTHER" id="PTHR33164">
    <property type="entry name" value="TRANSCRIPTIONAL REGULATOR, MARR FAMILY"/>
    <property type="match status" value="1"/>
</dbReference>
<dbReference type="SUPFAM" id="SSF46785">
    <property type="entry name" value="Winged helix' DNA-binding domain"/>
    <property type="match status" value="1"/>
</dbReference>
<gene>
    <name evidence="3" type="ORF">KME15_05640</name>
</gene>
<dbReference type="InterPro" id="IPR000835">
    <property type="entry name" value="HTH_MarR-typ"/>
</dbReference>
<dbReference type="Proteomes" id="UP000757435">
    <property type="component" value="Unassembled WGS sequence"/>
</dbReference>
<proteinExistence type="predicted"/>
<name>A0A951Q921_9CYAN</name>
<dbReference type="EMBL" id="JAHHHD010000004">
    <property type="protein sequence ID" value="MBW4658135.1"/>
    <property type="molecule type" value="Genomic_DNA"/>
</dbReference>
<dbReference type="Pfam" id="PF12802">
    <property type="entry name" value="MarR_2"/>
    <property type="match status" value="1"/>
</dbReference>
<dbReference type="PANTHER" id="PTHR33164:SF43">
    <property type="entry name" value="HTH-TYPE TRANSCRIPTIONAL REPRESSOR YETL"/>
    <property type="match status" value="1"/>
</dbReference>
<dbReference type="Gene3D" id="1.10.10.10">
    <property type="entry name" value="Winged helix-like DNA-binding domain superfamily/Winged helix DNA-binding domain"/>
    <property type="match status" value="1"/>
</dbReference>
<feature type="region of interest" description="Disordered" evidence="1">
    <location>
        <begin position="1"/>
        <end position="25"/>
    </location>
</feature>
<evidence type="ECO:0000259" key="2">
    <source>
        <dbReference type="PROSITE" id="PS50995"/>
    </source>
</evidence>
<comment type="caution">
    <text evidence="3">The sequence shown here is derived from an EMBL/GenBank/DDBJ whole genome shotgun (WGS) entry which is preliminary data.</text>
</comment>
<dbReference type="InterPro" id="IPR036388">
    <property type="entry name" value="WH-like_DNA-bd_sf"/>
</dbReference>
<dbReference type="InterPro" id="IPR039422">
    <property type="entry name" value="MarR/SlyA-like"/>
</dbReference>
<dbReference type="AlphaFoldDB" id="A0A951Q921"/>
<organism evidence="3 4">
    <name type="scientific">Drouetiella hepatica Uher 2000/2452</name>
    <dbReference type="NCBI Taxonomy" id="904376"/>
    <lineage>
        <taxon>Bacteria</taxon>
        <taxon>Bacillati</taxon>
        <taxon>Cyanobacteriota</taxon>
        <taxon>Cyanophyceae</taxon>
        <taxon>Oculatellales</taxon>
        <taxon>Oculatellaceae</taxon>
        <taxon>Drouetiella</taxon>
    </lineage>
</organism>
<dbReference type="GO" id="GO:0003700">
    <property type="term" value="F:DNA-binding transcription factor activity"/>
    <property type="evidence" value="ECO:0007669"/>
    <property type="project" value="InterPro"/>
</dbReference>
<reference evidence="3" key="1">
    <citation type="submission" date="2021-05" db="EMBL/GenBank/DDBJ databases">
        <authorList>
            <person name="Pietrasiak N."/>
            <person name="Ward R."/>
            <person name="Stajich J.E."/>
            <person name="Kurbessoian T."/>
        </authorList>
    </citation>
    <scope>NUCLEOTIDE SEQUENCE</scope>
    <source>
        <strain evidence="3">UHER 2000/2452</strain>
    </source>
</reference>
<dbReference type="SMART" id="SM00347">
    <property type="entry name" value="HTH_MARR"/>
    <property type="match status" value="1"/>
</dbReference>
<dbReference type="PROSITE" id="PS50995">
    <property type="entry name" value="HTH_MARR_2"/>
    <property type="match status" value="1"/>
</dbReference>